<sequence>MSEGPLVLPPVRLLPAADLARLALAVPLLDRALRLTKWATPERPVDAMGELLDDDLVRAADELGLSTDEGEEGLAETAQAWGVAVDTGLLAVEIDEEAEESTPVGELAGRAVPGEAYERITGGDPQDVLDIWLAAAETALAEAAAPDFESLREVMEDGDQVLLDELDWDPEEEAEFLDSALANLYALMAMEAAEAADAPGDGPVDEPGSVPLPVLAASLVVPDEMEQPSDAVLEEVTEVMMRLDDHFRLLATSGLLDYQPVDEALIEEAEDEEAPGGAGEELDPEEVSRYGLVRLTPLGVHGMRERFADAGAHAPAIGDLAAGSGTALLEALTHYPDHAARAEAELWLAGRKAADAARELLAAARGDDPEAPGRRLICQQTLTLLGAEAEPALREVLDDRRLGGLARVWLTERGAADVPAPDADMVFWLTIDTLAAQLAADDAPELLSDLVRDLVARHDGFFDAAWRVDHPATADVLEAMGRLHPDRKSAKDARKAAFKARSRTSS</sequence>
<protein>
    <submittedName>
        <fullName evidence="2">Uncharacterized protein</fullName>
    </submittedName>
</protein>
<evidence type="ECO:0000313" key="3">
    <source>
        <dbReference type="Proteomes" id="UP000199323"/>
    </source>
</evidence>
<feature type="compositionally biased region" description="Basic residues" evidence="1">
    <location>
        <begin position="496"/>
        <end position="506"/>
    </location>
</feature>
<evidence type="ECO:0000313" key="2">
    <source>
        <dbReference type="EMBL" id="SFF17288.1"/>
    </source>
</evidence>
<organism evidence="2 3">
    <name type="scientific">Actinacidiphila alni</name>
    <dbReference type="NCBI Taxonomy" id="380248"/>
    <lineage>
        <taxon>Bacteria</taxon>
        <taxon>Bacillati</taxon>
        <taxon>Actinomycetota</taxon>
        <taxon>Actinomycetes</taxon>
        <taxon>Kitasatosporales</taxon>
        <taxon>Streptomycetaceae</taxon>
        <taxon>Actinacidiphila</taxon>
    </lineage>
</organism>
<reference evidence="2 3" key="1">
    <citation type="submission" date="2016-10" db="EMBL/GenBank/DDBJ databases">
        <authorList>
            <person name="de Groot N.N."/>
        </authorList>
    </citation>
    <scope>NUCLEOTIDE SEQUENCE [LARGE SCALE GENOMIC DNA]</scope>
    <source>
        <strain evidence="2 3">CGMCC 4.3510</strain>
    </source>
</reference>
<feature type="region of interest" description="Disordered" evidence="1">
    <location>
        <begin position="486"/>
        <end position="506"/>
    </location>
</feature>
<keyword evidence="3" id="KW-1185">Reference proteome</keyword>
<dbReference type="EMBL" id="FONG01000009">
    <property type="protein sequence ID" value="SFF17288.1"/>
    <property type="molecule type" value="Genomic_DNA"/>
</dbReference>
<gene>
    <name evidence="2" type="ORF">SAMN05216251_10998</name>
</gene>
<dbReference type="Proteomes" id="UP000199323">
    <property type="component" value="Unassembled WGS sequence"/>
</dbReference>
<dbReference type="AlphaFoldDB" id="A0A1I2GJ81"/>
<name>A0A1I2GJ81_9ACTN</name>
<feature type="compositionally biased region" description="Basic and acidic residues" evidence="1">
    <location>
        <begin position="486"/>
        <end position="495"/>
    </location>
</feature>
<dbReference type="RefSeq" id="WP_093714408.1">
    <property type="nucleotide sequence ID" value="NZ_FONG01000009.1"/>
</dbReference>
<evidence type="ECO:0000256" key="1">
    <source>
        <dbReference type="SAM" id="MobiDB-lite"/>
    </source>
</evidence>
<accession>A0A1I2GJ81</accession>
<dbReference type="OrthoDB" id="3848264at2"/>
<proteinExistence type="predicted"/>
<dbReference type="STRING" id="380248.SAMN05216251_10998"/>